<evidence type="ECO:0000256" key="6">
    <source>
        <dbReference type="SAM" id="MobiDB-lite"/>
    </source>
</evidence>
<evidence type="ECO:0000256" key="2">
    <source>
        <dbReference type="ARBA" id="ARBA00008048"/>
    </source>
</evidence>
<dbReference type="EMBL" id="ASHM01083650">
    <property type="protein sequence ID" value="PNX60807.1"/>
    <property type="molecule type" value="Genomic_DNA"/>
</dbReference>
<dbReference type="GO" id="GO:0003713">
    <property type="term" value="F:transcription coactivator activity"/>
    <property type="evidence" value="ECO:0007669"/>
    <property type="project" value="TreeGrafter"/>
</dbReference>
<comment type="similarity">
    <text evidence="2">Belongs to the Mediator complex subunit 27 family.</text>
</comment>
<reference evidence="7 8" key="2">
    <citation type="journal article" date="2017" name="Front. Plant Sci.">
        <title>Gene Classification and Mining of Molecular Markers Useful in Red Clover (Trifolium pratense) Breeding.</title>
        <authorList>
            <person name="Istvanek J."/>
            <person name="Dluhosova J."/>
            <person name="Dluhos P."/>
            <person name="Patkova L."/>
            <person name="Nedelnik J."/>
            <person name="Repkova J."/>
        </authorList>
    </citation>
    <scope>NUCLEOTIDE SEQUENCE [LARGE SCALE GENOMIC DNA]</scope>
    <source>
        <strain evidence="8">cv. Tatra</strain>
        <tissue evidence="7">Young leaves</tissue>
    </source>
</reference>
<evidence type="ECO:0000313" key="8">
    <source>
        <dbReference type="Proteomes" id="UP000236291"/>
    </source>
</evidence>
<dbReference type="GO" id="GO:0006357">
    <property type="term" value="P:regulation of transcription by RNA polymerase II"/>
    <property type="evidence" value="ECO:0007669"/>
    <property type="project" value="TreeGrafter"/>
</dbReference>
<dbReference type="PANTHER" id="PTHR13130">
    <property type="entry name" value="34 KDA TRANSCRIPTIONAL CO-ACTIVATOR-RELATED"/>
    <property type="match status" value="1"/>
</dbReference>
<feature type="region of interest" description="Disordered" evidence="6">
    <location>
        <begin position="81"/>
        <end position="102"/>
    </location>
</feature>
<organism evidence="7 8">
    <name type="scientific">Trifolium pratense</name>
    <name type="common">Red clover</name>
    <dbReference type="NCBI Taxonomy" id="57577"/>
    <lineage>
        <taxon>Eukaryota</taxon>
        <taxon>Viridiplantae</taxon>
        <taxon>Streptophyta</taxon>
        <taxon>Embryophyta</taxon>
        <taxon>Tracheophyta</taxon>
        <taxon>Spermatophyta</taxon>
        <taxon>Magnoliopsida</taxon>
        <taxon>eudicotyledons</taxon>
        <taxon>Gunneridae</taxon>
        <taxon>Pentapetalae</taxon>
        <taxon>rosids</taxon>
        <taxon>fabids</taxon>
        <taxon>Fabales</taxon>
        <taxon>Fabaceae</taxon>
        <taxon>Papilionoideae</taxon>
        <taxon>50 kb inversion clade</taxon>
        <taxon>NPAAA clade</taxon>
        <taxon>Hologalegina</taxon>
        <taxon>IRL clade</taxon>
        <taxon>Trifolieae</taxon>
        <taxon>Trifolium</taxon>
    </lineage>
</organism>
<evidence type="ECO:0000256" key="5">
    <source>
        <dbReference type="ARBA" id="ARBA00023242"/>
    </source>
</evidence>
<dbReference type="Pfam" id="PF11571">
    <property type="entry name" value="Med27"/>
    <property type="match status" value="1"/>
</dbReference>
<accession>A0A2K3K3D6</accession>
<evidence type="ECO:0000256" key="1">
    <source>
        <dbReference type="ARBA" id="ARBA00004123"/>
    </source>
</evidence>
<evidence type="ECO:0000313" key="7">
    <source>
        <dbReference type="EMBL" id="PNX60807.1"/>
    </source>
</evidence>
<keyword evidence="3" id="KW-0805">Transcription regulation</keyword>
<dbReference type="InterPro" id="IPR021627">
    <property type="entry name" value="Mediator_Med27"/>
</dbReference>
<keyword evidence="4" id="KW-0804">Transcription</keyword>
<gene>
    <name evidence="7" type="ORF">L195_g052122</name>
</gene>
<name>A0A2K3K3D6_TRIPR</name>
<dbReference type="Proteomes" id="UP000236291">
    <property type="component" value="Unassembled WGS sequence"/>
</dbReference>
<evidence type="ECO:0000256" key="4">
    <source>
        <dbReference type="ARBA" id="ARBA00023163"/>
    </source>
</evidence>
<sequence>AEAMYMQEYAMIALQYFLGNQAETSLYSLLHWICSYQTLFSRSCRKCSKLLAMDKQSNLLLPPVHLPYWKFSFSKVLSTVSSKDQNSDDTVKSPTSVERWPD</sequence>
<comment type="subcellular location">
    <subcellularLocation>
        <location evidence="1">Nucleus</location>
    </subcellularLocation>
</comment>
<comment type="caution">
    <text evidence="7">The sequence shown here is derived from an EMBL/GenBank/DDBJ whole genome shotgun (WGS) entry which is preliminary data.</text>
</comment>
<dbReference type="PANTHER" id="PTHR13130:SF4">
    <property type="entry name" value="MEDIATOR OF RNA POLYMERASE II TRANSCRIPTION SUBUNIT 27"/>
    <property type="match status" value="1"/>
</dbReference>
<protein>
    <submittedName>
        <fullName evidence="7">Mediator of RNA polymerase II transcription subunit 27-like protein</fullName>
    </submittedName>
</protein>
<keyword evidence="5" id="KW-0539">Nucleus</keyword>
<dbReference type="AlphaFoldDB" id="A0A2K3K3D6"/>
<reference evidence="7 8" key="1">
    <citation type="journal article" date="2014" name="Am. J. Bot.">
        <title>Genome assembly and annotation for red clover (Trifolium pratense; Fabaceae).</title>
        <authorList>
            <person name="Istvanek J."/>
            <person name="Jaros M."/>
            <person name="Krenek A."/>
            <person name="Repkova J."/>
        </authorList>
    </citation>
    <scope>NUCLEOTIDE SEQUENCE [LARGE SCALE GENOMIC DNA]</scope>
    <source>
        <strain evidence="8">cv. Tatra</strain>
        <tissue evidence="7">Young leaves</tissue>
    </source>
</reference>
<dbReference type="GO" id="GO:0016592">
    <property type="term" value="C:mediator complex"/>
    <property type="evidence" value="ECO:0007669"/>
    <property type="project" value="InterPro"/>
</dbReference>
<feature type="non-terminal residue" evidence="7">
    <location>
        <position position="1"/>
    </location>
</feature>
<proteinExistence type="inferred from homology"/>
<evidence type="ECO:0000256" key="3">
    <source>
        <dbReference type="ARBA" id="ARBA00023015"/>
    </source>
</evidence>
<dbReference type="STRING" id="57577.A0A2K3K3D6"/>